<dbReference type="EMBL" id="DVMU01000179">
    <property type="protein sequence ID" value="HIU34448.1"/>
    <property type="molecule type" value="Genomic_DNA"/>
</dbReference>
<comment type="similarity">
    <text evidence="2">Belongs to the binding-protein-dependent transport system permease family. FecCD subfamily.</text>
</comment>
<dbReference type="AlphaFoldDB" id="A0A9D1IBZ2"/>
<sequence length="330" mass="33738">MHKRRSLYFCLATALCLASVLLSLCLGAANLSLRQLWQAILGGPNDVAGYIFWYSRLPRTAACLLSGAALSCAGCVLQKLLGNKLASPSTIGVNAGAGLAVTACCAAGALSGWAISLAAFGGAMAAVLTVVLLARKTGASRGTVILAGVAMNSILGAFREAVTTLVPDAAMLSGEFRVGGFSSVVSARVLPAGILIAASLILTMTLCNELDVLALGEETAQGLGMTVKRVRTIFLLLTALLAGAAVSFAGLLGFVGLLVPHIARRLVGGESRFLLPMSILLGAGFVTACDLIARMLFAPYELPVGILMAVIGGPFFLVLLLRGKGGHSHA</sequence>
<dbReference type="PANTHER" id="PTHR30472">
    <property type="entry name" value="FERRIC ENTEROBACTIN TRANSPORT SYSTEM PERMEASE PROTEIN"/>
    <property type="match status" value="1"/>
</dbReference>
<dbReference type="SUPFAM" id="SSF81345">
    <property type="entry name" value="ABC transporter involved in vitamin B12 uptake, BtuC"/>
    <property type="match status" value="1"/>
</dbReference>
<reference evidence="9" key="2">
    <citation type="journal article" date="2021" name="PeerJ">
        <title>Extensive microbial diversity within the chicken gut microbiome revealed by metagenomics and culture.</title>
        <authorList>
            <person name="Gilroy R."/>
            <person name="Ravi A."/>
            <person name="Getino M."/>
            <person name="Pursley I."/>
            <person name="Horton D.L."/>
            <person name="Alikhan N.F."/>
            <person name="Baker D."/>
            <person name="Gharbi K."/>
            <person name="Hall N."/>
            <person name="Watson M."/>
            <person name="Adriaenssens E.M."/>
            <person name="Foster-Nyarko E."/>
            <person name="Jarju S."/>
            <person name="Secka A."/>
            <person name="Antonio M."/>
            <person name="Oren A."/>
            <person name="Chaudhuri R.R."/>
            <person name="La Ragione R."/>
            <person name="Hildebrand F."/>
            <person name="Pallen M.J."/>
        </authorList>
    </citation>
    <scope>NUCLEOTIDE SEQUENCE</scope>
    <source>
        <strain evidence="9">ChiHcec3-11533</strain>
    </source>
</reference>
<feature type="transmembrane region" description="Helical" evidence="8">
    <location>
        <begin position="115"/>
        <end position="134"/>
    </location>
</feature>
<feature type="transmembrane region" description="Helical" evidence="8">
    <location>
        <begin position="233"/>
        <end position="261"/>
    </location>
</feature>
<dbReference type="FunFam" id="1.10.3470.10:FF:000001">
    <property type="entry name" value="Vitamin B12 ABC transporter permease BtuC"/>
    <property type="match status" value="1"/>
</dbReference>
<dbReference type="InterPro" id="IPR000522">
    <property type="entry name" value="ABC_transptr_permease_BtuC"/>
</dbReference>
<evidence type="ECO:0000256" key="7">
    <source>
        <dbReference type="ARBA" id="ARBA00023136"/>
    </source>
</evidence>
<comment type="subcellular location">
    <subcellularLocation>
        <location evidence="1">Cell membrane</location>
        <topology evidence="1">Multi-pass membrane protein</topology>
    </subcellularLocation>
</comment>
<accession>A0A9D1IBZ2</accession>
<evidence type="ECO:0000256" key="8">
    <source>
        <dbReference type="SAM" id="Phobius"/>
    </source>
</evidence>
<keyword evidence="3" id="KW-0813">Transport</keyword>
<feature type="transmembrane region" description="Helical" evidence="8">
    <location>
        <begin position="302"/>
        <end position="321"/>
    </location>
</feature>
<evidence type="ECO:0000256" key="2">
    <source>
        <dbReference type="ARBA" id="ARBA00007935"/>
    </source>
</evidence>
<feature type="transmembrane region" description="Helical" evidence="8">
    <location>
        <begin position="273"/>
        <end position="296"/>
    </location>
</feature>
<evidence type="ECO:0000256" key="1">
    <source>
        <dbReference type="ARBA" id="ARBA00004651"/>
    </source>
</evidence>
<dbReference type="InterPro" id="IPR037294">
    <property type="entry name" value="ABC_BtuC-like"/>
</dbReference>
<dbReference type="GO" id="GO:0022857">
    <property type="term" value="F:transmembrane transporter activity"/>
    <property type="evidence" value="ECO:0007669"/>
    <property type="project" value="InterPro"/>
</dbReference>
<reference evidence="9" key="1">
    <citation type="submission" date="2020-10" db="EMBL/GenBank/DDBJ databases">
        <authorList>
            <person name="Gilroy R."/>
        </authorList>
    </citation>
    <scope>NUCLEOTIDE SEQUENCE</scope>
    <source>
        <strain evidence="9">ChiHcec3-11533</strain>
    </source>
</reference>
<evidence type="ECO:0000256" key="6">
    <source>
        <dbReference type="ARBA" id="ARBA00022989"/>
    </source>
</evidence>
<evidence type="ECO:0000313" key="9">
    <source>
        <dbReference type="EMBL" id="HIU34448.1"/>
    </source>
</evidence>
<protein>
    <submittedName>
        <fullName evidence="9">Iron ABC transporter permease</fullName>
    </submittedName>
</protein>
<evidence type="ECO:0000313" key="10">
    <source>
        <dbReference type="Proteomes" id="UP000824072"/>
    </source>
</evidence>
<evidence type="ECO:0000256" key="5">
    <source>
        <dbReference type="ARBA" id="ARBA00022692"/>
    </source>
</evidence>
<keyword evidence="4" id="KW-1003">Cell membrane</keyword>
<name>A0A9D1IBZ2_9FIRM</name>
<organism evidence="9 10">
    <name type="scientific">Candidatus Pullichristensenella excrementigallinarum</name>
    <dbReference type="NCBI Taxonomy" id="2840907"/>
    <lineage>
        <taxon>Bacteria</taxon>
        <taxon>Bacillati</taxon>
        <taxon>Bacillota</taxon>
        <taxon>Clostridia</taxon>
        <taxon>Candidatus Pullichristensenella</taxon>
    </lineage>
</organism>
<evidence type="ECO:0000256" key="4">
    <source>
        <dbReference type="ARBA" id="ARBA00022475"/>
    </source>
</evidence>
<dbReference type="Gene3D" id="1.10.3470.10">
    <property type="entry name" value="ABC transporter involved in vitamin B12 uptake, BtuC"/>
    <property type="match status" value="1"/>
</dbReference>
<proteinExistence type="inferred from homology"/>
<dbReference type="CDD" id="cd06550">
    <property type="entry name" value="TM_ABC_iron-siderophores_like"/>
    <property type="match status" value="1"/>
</dbReference>
<comment type="caution">
    <text evidence="9">The sequence shown here is derived from an EMBL/GenBank/DDBJ whole genome shotgun (WGS) entry which is preliminary data.</text>
</comment>
<keyword evidence="5 8" id="KW-0812">Transmembrane</keyword>
<keyword evidence="6 8" id="KW-1133">Transmembrane helix</keyword>
<dbReference type="GO" id="GO:0005886">
    <property type="term" value="C:plasma membrane"/>
    <property type="evidence" value="ECO:0007669"/>
    <property type="project" value="UniProtKB-SubCell"/>
</dbReference>
<dbReference type="PANTHER" id="PTHR30472:SF25">
    <property type="entry name" value="ABC TRANSPORTER PERMEASE PROTEIN MJ0876-RELATED"/>
    <property type="match status" value="1"/>
</dbReference>
<dbReference type="Pfam" id="PF01032">
    <property type="entry name" value="FecCD"/>
    <property type="match status" value="1"/>
</dbReference>
<feature type="transmembrane region" description="Helical" evidence="8">
    <location>
        <begin position="185"/>
        <end position="206"/>
    </location>
</feature>
<evidence type="ECO:0000256" key="3">
    <source>
        <dbReference type="ARBA" id="ARBA00022448"/>
    </source>
</evidence>
<gene>
    <name evidence="9" type="ORF">IAB02_07795</name>
</gene>
<dbReference type="Proteomes" id="UP000824072">
    <property type="component" value="Unassembled WGS sequence"/>
</dbReference>
<keyword evidence="7 8" id="KW-0472">Membrane</keyword>